<evidence type="ECO:0000256" key="5">
    <source>
        <dbReference type="ARBA" id="ARBA00023125"/>
    </source>
</evidence>
<dbReference type="SUPFAM" id="SSF46894">
    <property type="entry name" value="C-terminal effector domain of the bipartite response regulators"/>
    <property type="match status" value="1"/>
</dbReference>
<protein>
    <recommendedName>
        <fullName evidence="1">Stage 0 sporulation protein A homolog</fullName>
    </recommendedName>
</protein>
<keyword evidence="2 8" id="KW-0597">Phosphoprotein</keyword>
<dbReference type="PANTHER" id="PTHR48111:SF21">
    <property type="entry name" value="DNA-BINDING DUAL MASTER TRANSCRIPTIONAL REGULATOR RPAA"/>
    <property type="match status" value="1"/>
</dbReference>
<feature type="domain" description="OmpR/PhoB-type" evidence="11">
    <location>
        <begin position="130"/>
        <end position="228"/>
    </location>
</feature>
<keyword evidence="5 9" id="KW-0238">DNA-binding</keyword>
<name>A0A6V8SMP3_9CLOT</name>
<evidence type="ECO:0000256" key="8">
    <source>
        <dbReference type="PROSITE-ProRule" id="PRU00169"/>
    </source>
</evidence>
<dbReference type="Pfam" id="PF00072">
    <property type="entry name" value="Response_reg"/>
    <property type="match status" value="1"/>
</dbReference>
<dbReference type="InterPro" id="IPR039420">
    <property type="entry name" value="WalR-like"/>
</dbReference>
<accession>A0A6V8SMP3</accession>
<evidence type="ECO:0000256" key="2">
    <source>
        <dbReference type="ARBA" id="ARBA00022553"/>
    </source>
</evidence>
<organism evidence="12 13">
    <name type="scientific">Clostridium fungisolvens</name>
    <dbReference type="NCBI Taxonomy" id="1604897"/>
    <lineage>
        <taxon>Bacteria</taxon>
        <taxon>Bacillati</taxon>
        <taxon>Bacillota</taxon>
        <taxon>Clostridia</taxon>
        <taxon>Eubacteriales</taxon>
        <taxon>Clostridiaceae</taxon>
        <taxon>Clostridium</taxon>
    </lineage>
</organism>
<dbReference type="PANTHER" id="PTHR48111">
    <property type="entry name" value="REGULATOR OF RPOS"/>
    <property type="match status" value="1"/>
</dbReference>
<comment type="function">
    <text evidence="7">May play the central regulatory role in sporulation. It may be an element of the effector pathway responsible for the activation of sporulation genes in response to nutritional stress. Spo0A may act in concert with spo0H (a sigma factor) to control the expression of some genes that are critical to the sporulation process.</text>
</comment>
<dbReference type="InterPro" id="IPR001789">
    <property type="entry name" value="Sig_transdc_resp-reg_receiver"/>
</dbReference>
<feature type="domain" description="Response regulatory" evidence="10">
    <location>
        <begin position="5"/>
        <end position="118"/>
    </location>
</feature>
<evidence type="ECO:0000313" key="12">
    <source>
        <dbReference type="EMBL" id="GFP78140.1"/>
    </source>
</evidence>
<dbReference type="GO" id="GO:0000976">
    <property type="term" value="F:transcription cis-regulatory region binding"/>
    <property type="evidence" value="ECO:0007669"/>
    <property type="project" value="TreeGrafter"/>
</dbReference>
<dbReference type="Gene3D" id="6.10.250.690">
    <property type="match status" value="1"/>
</dbReference>
<dbReference type="CDD" id="cd00383">
    <property type="entry name" value="trans_reg_C"/>
    <property type="match status" value="1"/>
</dbReference>
<dbReference type="GO" id="GO:0032993">
    <property type="term" value="C:protein-DNA complex"/>
    <property type="evidence" value="ECO:0007669"/>
    <property type="project" value="TreeGrafter"/>
</dbReference>
<evidence type="ECO:0000256" key="6">
    <source>
        <dbReference type="ARBA" id="ARBA00023163"/>
    </source>
</evidence>
<sequence>MAEKLIYIADDEVKIQDLIKMFLKKDGYDVETFSNGSSLLEQFMKRTPDMVILDIMMPGMDGLEVCSKIRLHSNIPIIIISAKDSESDKIAGLMLGSDDYMTKPFSPVELVLRVKSIFRRMEFDKSNFSTEIIRVGDINIYLDRRFVECKGNEIKLTPMEFNLMGYLCKNANKGISREELLNKVWGFDSEVDTRATDDMIKRIRKKLANANSNLRIETLWGYGFIMKIAE</sequence>
<dbReference type="FunFam" id="3.40.50.2300:FF:000001">
    <property type="entry name" value="DNA-binding response regulator PhoB"/>
    <property type="match status" value="1"/>
</dbReference>
<evidence type="ECO:0000256" key="7">
    <source>
        <dbReference type="ARBA" id="ARBA00024867"/>
    </source>
</evidence>
<dbReference type="SUPFAM" id="SSF52172">
    <property type="entry name" value="CheY-like"/>
    <property type="match status" value="1"/>
</dbReference>
<dbReference type="InterPro" id="IPR016032">
    <property type="entry name" value="Sig_transdc_resp-reg_C-effctor"/>
</dbReference>
<proteinExistence type="predicted"/>
<dbReference type="Pfam" id="PF00486">
    <property type="entry name" value="Trans_reg_C"/>
    <property type="match status" value="1"/>
</dbReference>
<dbReference type="Gene3D" id="3.40.50.2300">
    <property type="match status" value="1"/>
</dbReference>
<dbReference type="Proteomes" id="UP000580568">
    <property type="component" value="Unassembled WGS sequence"/>
</dbReference>
<gene>
    <name evidence="12" type="ORF">bsdtw1_04334</name>
</gene>
<dbReference type="Gene3D" id="1.10.10.10">
    <property type="entry name" value="Winged helix-like DNA-binding domain superfamily/Winged helix DNA-binding domain"/>
    <property type="match status" value="1"/>
</dbReference>
<dbReference type="AlphaFoldDB" id="A0A6V8SMP3"/>
<feature type="DNA-binding region" description="OmpR/PhoB-type" evidence="9">
    <location>
        <begin position="130"/>
        <end position="228"/>
    </location>
</feature>
<evidence type="ECO:0000256" key="3">
    <source>
        <dbReference type="ARBA" id="ARBA00023012"/>
    </source>
</evidence>
<dbReference type="EMBL" id="BLZR01000001">
    <property type="protein sequence ID" value="GFP78140.1"/>
    <property type="molecule type" value="Genomic_DNA"/>
</dbReference>
<dbReference type="SMART" id="SM00448">
    <property type="entry name" value="REC"/>
    <property type="match status" value="1"/>
</dbReference>
<keyword evidence="3" id="KW-0902">Two-component regulatory system</keyword>
<comment type="caution">
    <text evidence="12">The sequence shown here is derived from an EMBL/GenBank/DDBJ whole genome shotgun (WGS) entry which is preliminary data.</text>
</comment>
<dbReference type="GO" id="GO:0005829">
    <property type="term" value="C:cytosol"/>
    <property type="evidence" value="ECO:0007669"/>
    <property type="project" value="TreeGrafter"/>
</dbReference>
<feature type="modified residue" description="4-aspartylphosphate" evidence="8">
    <location>
        <position position="54"/>
    </location>
</feature>
<dbReference type="InterPro" id="IPR011006">
    <property type="entry name" value="CheY-like_superfamily"/>
</dbReference>
<dbReference type="SMART" id="SM00862">
    <property type="entry name" value="Trans_reg_C"/>
    <property type="match status" value="1"/>
</dbReference>
<evidence type="ECO:0000256" key="9">
    <source>
        <dbReference type="PROSITE-ProRule" id="PRU01091"/>
    </source>
</evidence>
<evidence type="ECO:0000259" key="10">
    <source>
        <dbReference type="PROSITE" id="PS50110"/>
    </source>
</evidence>
<dbReference type="InterPro" id="IPR036388">
    <property type="entry name" value="WH-like_DNA-bd_sf"/>
</dbReference>
<evidence type="ECO:0000256" key="1">
    <source>
        <dbReference type="ARBA" id="ARBA00018672"/>
    </source>
</evidence>
<dbReference type="GO" id="GO:0006355">
    <property type="term" value="P:regulation of DNA-templated transcription"/>
    <property type="evidence" value="ECO:0007669"/>
    <property type="project" value="InterPro"/>
</dbReference>
<dbReference type="InterPro" id="IPR001867">
    <property type="entry name" value="OmpR/PhoB-type_DNA-bd"/>
</dbReference>
<keyword evidence="6" id="KW-0804">Transcription</keyword>
<dbReference type="GO" id="GO:0000156">
    <property type="term" value="F:phosphorelay response regulator activity"/>
    <property type="evidence" value="ECO:0007669"/>
    <property type="project" value="TreeGrafter"/>
</dbReference>
<keyword evidence="13" id="KW-1185">Reference proteome</keyword>
<keyword evidence="4" id="KW-0805">Transcription regulation</keyword>
<evidence type="ECO:0000313" key="13">
    <source>
        <dbReference type="Proteomes" id="UP000580568"/>
    </source>
</evidence>
<evidence type="ECO:0000256" key="4">
    <source>
        <dbReference type="ARBA" id="ARBA00023015"/>
    </source>
</evidence>
<dbReference type="PROSITE" id="PS51755">
    <property type="entry name" value="OMPR_PHOB"/>
    <property type="match status" value="1"/>
</dbReference>
<evidence type="ECO:0000259" key="11">
    <source>
        <dbReference type="PROSITE" id="PS51755"/>
    </source>
</evidence>
<dbReference type="PROSITE" id="PS50110">
    <property type="entry name" value="RESPONSE_REGULATORY"/>
    <property type="match status" value="1"/>
</dbReference>
<reference evidence="12 13" key="1">
    <citation type="submission" date="2020-07" db="EMBL/GenBank/DDBJ databases">
        <title>A new beta-1,3-glucan-decomposing anaerobic bacterium isolated from anoxic soil subjected to biological soil disinfestation.</title>
        <authorList>
            <person name="Ueki A."/>
            <person name="Tonouchi A."/>
        </authorList>
    </citation>
    <scope>NUCLEOTIDE SEQUENCE [LARGE SCALE GENOMIC DNA]</scope>
    <source>
        <strain evidence="12 13">TW1</strain>
    </source>
</reference>
<dbReference type="RefSeq" id="WP_183279459.1">
    <property type="nucleotide sequence ID" value="NZ_BLZR01000001.1"/>
</dbReference>